<comment type="caution">
    <text evidence="1">The sequence shown here is derived from an EMBL/GenBank/DDBJ whole genome shotgun (WGS) entry which is preliminary data.</text>
</comment>
<evidence type="ECO:0000313" key="2">
    <source>
        <dbReference type="Proteomes" id="UP000432464"/>
    </source>
</evidence>
<evidence type="ECO:0000313" key="1">
    <source>
        <dbReference type="EMBL" id="MTE15204.1"/>
    </source>
</evidence>
<dbReference type="EMBL" id="WMBB01000009">
    <property type="protein sequence ID" value="MTE15204.1"/>
    <property type="molecule type" value="Genomic_DNA"/>
</dbReference>
<dbReference type="AlphaFoldDB" id="A0A6I3L3I6"/>
<proteinExistence type="predicted"/>
<gene>
    <name evidence="1" type="ORF">GLP40_20800</name>
</gene>
<reference evidence="1 2" key="1">
    <citation type="submission" date="2019-11" db="EMBL/GenBank/DDBJ databases">
        <title>Nocardia sp. nov. CT2-14 isolated from soil.</title>
        <authorList>
            <person name="Kanchanasin P."/>
            <person name="Tanasupawat S."/>
            <person name="Yuki M."/>
            <person name="Kudo T."/>
        </authorList>
    </citation>
    <scope>NUCLEOTIDE SEQUENCE [LARGE SCALE GENOMIC DNA]</scope>
    <source>
        <strain evidence="1 2">CT2-14</strain>
    </source>
</reference>
<sequence length="69" mass="7770">MSIAPKPNPALAELAVLEGEWVIELSNAKFLPGSNSRAQGRVSAEWLDNSALVMRQWQWRRQGDLDHRA</sequence>
<accession>A0A6I3L3I6</accession>
<dbReference type="RefSeq" id="WP_154789613.1">
    <property type="nucleotide sequence ID" value="NZ_WMBB01000009.1"/>
</dbReference>
<protein>
    <submittedName>
        <fullName evidence="1">Uncharacterized protein</fullName>
    </submittedName>
</protein>
<organism evidence="1 2">
    <name type="scientific">Nocardia aurantiaca</name>
    <dbReference type="NCBI Taxonomy" id="2675850"/>
    <lineage>
        <taxon>Bacteria</taxon>
        <taxon>Bacillati</taxon>
        <taxon>Actinomycetota</taxon>
        <taxon>Actinomycetes</taxon>
        <taxon>Mycobacteriales</taxon>
        <taxon>Nocardiaceae</taxon>
        <taxon>Nocardia</taxon>
    </lineage>
</organism>
<dbReference type="Proteomes" id="UP000432464">
    <property type="component" value="Unassembled WGS sequence"/>
</dbReference>
<keyword evidence="2" id="KW-1185">Reference proteome</keyword>
<name>A0A6I3L3I6_9NOCA</name>